<comment type="caution">
    <text evidence="2">The sequence shown here is derived from an EMBL/GenBank/DDBJ whole genome shotgun (WGS) entry which is preliminary data.</text>
</comment>
<name>A0A0H1R839_9HYPH</name>
<evidence type="ECO:0000256" key="1">
    <source>
        <dbReference type="SAM" id="Phobius"/>
    </source>
</evidence>
<sequence length="140" mass="15938">MEGTLVEEALWGFAGGILAWLITTLVFQPMVAFATLRSEIAVALSFHKNGLPLDAHSFDGLDEHEREFQRERLNNARRELCHLATRFMAFHQTELFAPKILKCPFSIDPQMAARSVSSARRRNWSWRRKTRIIGGHCGTA</sequence>
<dbReference type="AlphaFoldDB" id="A0A0H1R839"/>
<gene>
    <name evidence="2" type="ORF">AA309_22790</name>
</gene>
<keyword evidence="3" id="KW-1185">Reference proteome</keyword>
<proteinExistence type="predicted"/>
<feature type="transmembrane region" description="Helical" evidence="1">
    <location>
        <begin position="12"/>
        <end position="36"/>
    </location>
</feature>
<dbReference type="EMBL" id="LCYG01000062">
    <property type="protein sequence ID" value="KLK91006.1"/>
    <property type="molecule type" value="Genomic_DNA"/>
</dbReference>
<reference evidence="2 3" key="1">
    <citation type="submission" date="2015-05" db="EMBL/GenBank/DDBJ databases">
        <title>Draft genome sequence of Microvirga vignae strain BR3299, a novel nitrogen fixing bacteria isolated from Brazil semi-aired region.</title>
        <authorList>
            <person name="Zilli J.E."/>
            <person name="Passos S.R."/>
            <person name="Leite J."/>
            <person name="Baldani J.I."/>
            <person name="Xavier G.R."/>
            <person name="Rumjaneck N.G."/>
            <person name="Simoes-Araujo J.L."/>
        </authorList>
    </citation>
    <scope>NUCLEOTIDE SEQUENCE [LARGE SCALE GENOMIC DNA]</scope>
    <source>
        <strain evidence="2 3">BR3299</strain>
    </source>
</reference>
<accession>A0A0H1R839</accession>
<keyword evidence="1" id="KW-0812">Transmembrane</keyword>
<keyword evidence="1" id="KW-0472">Membrane</keyword>
<evidence type="ECO:0000313" key="3">
    <source>
        <dbReference type="Proteomes" id="UP000035489"/>
    </source>
</evidence>
<dbReference type="PATRIC" id="fig|1225564.3.peg.5946"/>
<protein>
    <submittedName>
        <fullName evidence="2">Uncharacterized protein</fullName>
    </submittedName>
</protein>
<dbReference type="STRING" id="1225564.AA309_22790"/>
<dbReference type="Proteomes" id="UP000035489">
    <property type="component" value="Unassembled WGS sequence"/>
</dbReference>
<evidence type="ECO:0000313" key="2">
    <source>
        <dbReference type="EMBL" id="KLK91006.1"/>
    </source>
</evidence>
<keyword evidence="1" id="KW-1133">Transmembrane helix</keyword>
<organism evidence="2 3">
    <name type="scientific">Microvirga vignae</name>
    <dbReference type="NCBI Taxonomy" id="1225564"/>
    <lineage>
        <taxon>Bacteria</taxon>
        <taxon>Pseudomonadati</taxon>
        <taxon>Pseudomonadota</taxon>
        <taxon>Alphaproteobacteria</taxon>
        <taxon>Hyphomicrobiales</taxon>
        <taxon>Methylobacteriaceae</taxon>
        <taxon>Microvirga</taxon>
    </lineage>
</organism>